<accession>A0A6N6VS19</accession>
<dbReference type="AlphaFoldDB" id="A0A6N6VS19"/>
<evidence type="ECO:0000256" key="1">
    <source>
        <dbReference type="SAM" id="MobiDB-lite"/>
    </source>
</evidence>
<feature type="region of interest" description="Disordered" evidence="1">
    <location>
        <begin position="19"/>
        <end position="43"/>
    </location>
</feature>
<feature type="compositionally biased region" description="Basic and acidic residues" evidence="1">
    <location>
        <begin position="20"/>
        <end position="33"/>
    </location>
</feature>
<comment type="caution">
    <text evidence="2">The sequence shown here is derived from an EMBL/GenBank/DDBJ whole genome shotgun (WGS) entry which is preliminary data.</text>
</comment>
<sequence length="242" mass="27518">MIHNENEINILPPNSIIKYPRTDGHHTSEDVKESASPFLSRDPFESAENNDVPTFLQFAAESANPNCVGAEVNFELFQEAKSKIKNIVPFKEGWPKFGNDQKHTNYLLTCFKDIPEPVTLEAGTKVYRLVGALNNEYKTNDYCGEWWALEPPPATEAMWRSGYAVWDHWNGDGGYIEYTIGKEGLNVWLGITGPQSLQDNEIILRGGKIQIWVPQNTINPLKNGFSKKDITKRSPWNFEKEN</sequence>
<evidence type="ECO:0000313" key="3">
    <source>
        <dbReference type="Proteomes" id="UP000437748"/>
    </source>
</evidence>
<proteinExistence type="predicted"/>
<reference evidence="2 3" key="1">
    <citation type="submission" date="2019-10" db="EMBL/GenBank/DDBJ databases">
        <title>New species of Slilvanegrellaceae.</title>
        <authorList>
            <person name="Pitt A."/>
            <person name="Hahn M.W."/>
        </authorList>
    </citation>
    <scope>NUCLEOTIDE SEQUENCE [LARGE SCALE GENOMIC DNA]</scope>
    <source>
        <strain evidence="2 3">SP-Ram-0.45-NSY-1</strain>
    </source>
</reference>
<keyword evidence="3" id="KW-1185">Reference proteome</keyword>
<dbReference type="Proteomes" id="UP000437748">
    <property type="component" value="Unassembled WGS sequence"/>
</dbReference>
<name>A0A6N6VS19_9BACT</name>
<gene>
    <name evidence="2" type="ORF">GCL60_11965</name>
</gene>
<dbReference type="OrthoDB" id="7324255at2"/>
<dbReference type="EMBL" id="WFLM01000004">
    <property type="protein sequence ID" value="KAB8037883.1"/>
    <property type="molecule type" value="Genomic_DNA"/>
</dbReference>
<protein>
    <submittedName>
        <fullName evidence="2">Uncharacterized protein</fullName>
    </submittedName>
</protein>
<evidence type="ECO:0000313" key="2">
    <source>
        <dbReference type="EMBL" id="KAB8037883.1"/>
    </source>
</evidence>
<organism evidence="2 3">
    <name type="scientific">Silvanigrella paludirubra</name>
    <dbReference type="NCBI Taxonomy" id="2499159"/>
    <lineage>
        <taxon>Bacteria</taxon>
        <taxon>Pseudomonadati</taxon>
        <taxon>Bdellovibrionota</taxon>
        <taxon>Oligoflexia</taxon>
        <taxon>Silvanigrellales</taxon>
        <taxon>Silvanigrellaceae</taxon>
        <taxon>Silvanigrella</taxon>
    </lineage>
</organism>
<dbReference type="RefSeq" id="WP_153420961.1">
    <property type="nucleotide sequence ID" value="NZ_WFLM01000004.1"/>
</dbReference>